<dbReference type="InterPro" id="IPR001806">
    <property type="entry name" value="Small_GTPase"/>
</dbReference>
<evidence type="ECO:0000256" key="2">
    <source>
        <dbReference type="PROSITE-ProRule" id="PRU00176"/>
    </source>
</evidence>
<proteinExistence type="predicted"/>
<dbReference type="GO" id="GO:0003924">
    <property type="term" value="F:GTPase activity"/>
    <property type="evidence" value="ECO:0007669"/>
    <property type="project" value="InterPro"/>
</dbReference>
<feature type="compositionally biased region" description="Gly residues" evidence="3">
    <location>
        <begin position="322"/>
        <end position="338"/>
    </location>
</feature>
<reference evidence="5 6" key="1">
    <citation type="submission" date="2019-05" db="EMBL/GenBank/DDBJ databases">
        <title>Emergence of the Ug99 lineage of the wheat stem rust pathogen through somatic hybridization.</title>
        <authorList>
            <person name="Li F."/>
            <person name="Upadhyaya N.M."/>
            <person name="Sperschneider J."/>
            <person name="Matny O."/>
            <person name="Nguyen-Phuc H."/>
            <person name="Mago R."/>
            <person name="Raley C."/>
            <person name="Miller M.E."/>
            <person name="Silverstein K.A.T."/>
            <person name="Henningsen E."/>
            <person name="Hirsch C.D."/>
            <person name="Visser B."/>
            <person name="Pretorius Z.A."/>
            <person name="Steffenson B.J."/>
            <person name="Schwessinger B."/>
            <person name="Dodds P.N."/>
            <person name="Figueroa M."/>
        </authorList>
    </citation>
    <scope>NUCLEOTIDE SEQUENCE [LARGE SCALE GENOMIC DNA]</scope>
    <source>
        <strain evidence="5 6">Ug99</strain>
    </source>
</reference>
<dbReference type="PROSITE" id="PS51421">
    <property type="entry name" value="RAS"/>
    <property type="match status" value="1"/>
</dbReference>
<feature type="compositionally biased region" description="Basic and acidic residues" evidence="3">
    <location>
        <begin position="339"/>
        <end position="368"/>
    </location>
</feature>
<dbReference type="Proteomes" id="UP000325313">
    <property type="component" value="Unassembled WGS sequence"/>
</dbReference>
<feature type="region of interest" description="Disordered" evidence="3">
    <location>
        <begin position="296"/>
        <end position="401"/>
    </location>
</feature>
<dbReference type="Pfam" id="PF00076">
    <property type="entry name" value="RRM_1"/>
    <property type="match status" value="1"/>
</dbReference>
<dbReference type="FunFam" id="3.40.50.300:FF:000808">
    <property type="entry name" value="Small GTP-binding protein, putative"/>
    <property type="match status" value="1"/>
</dbReference>
<dbReference type="Gene3D" id="3.30.70.330">
    <property type="match status" value="1"/>
</dbReference>
<comment type="caution">
    <text evidence="5">The sequence shown here is derived from an EMBL/GenBank/DDBJ whole genome shotgun (WGS) entry which is preliminary data.</text>
</comment>
<dbReference type="SUPFAM" id="SSF52540">
    <property type="entry name" value="P-loop containing nucleoside triphosphate hydrolases"/>
    <property type="match status" value="1"/>
</dbReference>
<dbReference type="InterPro" id="IPR027417">
    <property type="entry name" value="P-loop_NTPase"/>
</dbReference>
<gene>
    <name evidence="5" type="ORF">PGTUg99_034964</name>
</gene>
<evidence type="ECO:0000256" key="1">
    <source>
        <dbReference type="ARBA" id="ARBA00022741"/>
    </source>
</evidence>
<dbReference type="SMART" id="SM00174">
    <property type="entry name" value="RHO"/>
    <property type="match status" value="1"/>
</dbReference>
<dbReference type="NCBIfam" id="TIGR00231">
    <property type="entry name" value="small_GTP"/>
    <property type="match status" value="1"/>
</dbReference>
<dbReference type="InterPro" id="IPR012677">
    <property type="entry name" value="Nucleotide-bd_a/b_plait_sf"/>
</dbReference>
<dbReference type="EMBL" id="VDEP01000505">
    <property type="protein sequence ID" value="KAA1068658.1"/>
    <property type="molecule type" value="Genomic_DNA"/>
</dbReference>
<dbReference type="GO" id="GO:0003723">
    <property type="term" value="F:RNA binding"/>
    <property type="evidence" value="ECO:0007669"/>
    <property type="project" value="UniProtKB-UniRule"/>
</dbReference>
<feature type="compositionally biased region" description="Basic and acidic residues" evidence="3">
    <location>
        <begin position="188"/>
        <end position="205"/>
    </location>
</feature>
<dbReference type="SMART" id="SM00175">
    <property type="entry name" value="RAB"/>
    <property type="match status" value="1"/>
</dbReference>
<dbReference type="InterPro" id="IPR000504">
    <property type="entry name" value="RRM_dom"/>
</dbReference>
<dbReference type="SUPFAM" id="SSF54928">
    <property type="entry name" value="RNA-binding domain, RBD"/>
    <property type="match status" value="1"/>
</dbReference>
<accession>A0A5B0LY81</accession>
<organism evidence="5 6">
    <name type="scientific">Puccinia graminis f. sp. tritici</name>
    <dbReference type="NCBI Taxonomy" id="56615"/>
    <lineage>
        <taxon>Eukaryota</taxon>
        <taxon>Fungi</taxon>
        <taxon>Dikarya</taxon>
        <taxon>Basidiomycota</taxon>
        <taxon>Pucciniomycotina</taxon>
        <taxon>Pucciniomycetes</taxon>
        <taxon>Pucciniales</taxon>
        <taxon>Pucciniaceae</taxon>
        <taxon>Puccinia</taxon>
    </lineage>
</organism>
<feature type="compositionally biased region" description="Low complexity" evidence="3">
    <location>
        <begin position="174"/>
        <end position="187"/>
    </location>
</feature>
<feature type="domain" description="RRM" evidence="4">
    <location>
        <begin position="219"/>
        <end position="297"/>
    </location>
</feature>
<dbReference type="PROSITE" id="PS51419">
    <property type="entry name" value="RAB"/>
    <property type="match status" value="1"/>
</dbReference>
<evidence type="ECO:0000256" key="3">
    <source>
        <dbReference type="SAM" id="MobiDB-lite"/>
    </source>
</evidence>
<dbReference type="GO" id="GO:0005525">
    <property type="term" value="F:GTP binding"/>
    <property type="evidence" value="ECO:0007669"/>
    <property type="project" value="InterPro"/>
</dbReference>
<feature type="region of interest" description="Disordered" evidence="3">
    <location>
        <begin position="153"/>
        <end position="224"/>
    </location>
</feature>
<dbReference type="SMART" id="SM00173">
    <property type="entry name" value="RAS"/>
    <property type="match status" value="1"/>
</dbReference>
<dbReference type="PRINTS" id="PR00449">
    <property type="entry name" value="RASTRNSFRMNG"/>
</dbReference>
<name>A0A5B0LY81_PUCGR</name>
<dbReference type="AlphaFoldDB" id="A0A5B0LY81"/>
<dbReference type="PANTHER" id="PTHR47978">
    <property type="match status" value="1"/>
</dbReference>
<keyword evidence="1" id="KW-0547">Nucleotide-binding</keyword>
<dbReference type="InterPro" id="IPR005225">
    <property type="entry name" value="Small_GTP-bd"/>
</dbReference>
<feature type="compositionally biased region" description="Basic and acidic residues" evidence="3">
    <location>
        <begin position="312"/>
        <end position="321"/>
    </location>
</feature>
<evidence type="ECO:0000313" key="5">
    <source>
        <dbReference type="EMBL" id="KAA1068658.1"/>
    </source>
</evidence>
<feature type="compositionally biased region" description="Basic and acidic residues" evidence="3">
    <location>
        <begin position="375"/>
        <end position="401"/>
    </location>
</feature>
<dbReference type="Gene3D" id="3.40.50.300">
    <property type="entry name" value="P-loop containing nucleotide triphosphate hydrolases"/>
    <property type="match status" value="1"/>
</dbReference>
<evidence type="ECO:0000313" key="6">
    <source>
        <dbReference type="Proteomes" id="UP000325313"/>
    </source>
</evidence>
<evidence type="ECO:0000259" key="4">
    <source>
        <dbReference type="PROSITE" id="PS50102"/>
    </source>
</evidence>
<protein>
    <recommendedName>
        <fullName evidence="4">RRM domain-containing protein</fullName>
    </recommendedName>
</protein>
<dbReference type="InterPro" id="IPR035979">
    <property type="entry name" value="RBD_domain_sf"/>
</dbReference>
<sequence>MANNPRPNSTRPNYQFKHRESTIGAAFLTQTVKINEQTTIKFEIWDTAGQERYKSLAPMYYRNANCAVVVYDITSSASLEKAKVWIRELQKQADAQIVIALAGNKADLEERRQVPTEEAQRFAEEENLLFFETSAKDSTNVTDIFTAIDWADGPTLAEHPRQPDPPASSRRRSPSPVNNLPPSNNSNARRDRSRSPMKIDSDKPLGRGRPSNGDHNPGNNLHVSGISTRAEDADLYELFSKYGRVQKAQLMRDPNTKEVRGFGFVTMETCEEADAAMTALNGADLFGKPLGVEKARRGRARTPTPGQYFGPAKRDERRYDPRGGGGGYGGGGGGGGGYRAEDRYGGYPERRERRYDDRGPPPGRDDRYGYAAPMRAERDRYDDRRDYDRPRRDDRDYDRRY</sequence>
<dbReference type="PROSITE" id="PS50102">
    <property type="entry name" value="RRM"/>
    <property type="match status" value="1"/>
</dbReference>
<dbReference type="FunFam" id="3.30.70.330:FF:001418">
    <property type="entry name" value="Uncharacterized protein"/>
    <property type="match status" value="1"/>
</dbReference>
<dbReference type="Pfam" id="PF00071">
    <property type="entry name" value="Ras"/>
    <property type="match status" value="1"/>
</dbReference>
<dbReference type="CDD" id="cd01860">
    <property type="entry name" value="Rab5_related"/>
    <property type="match status" value="1"/>
</dbReference>
<dbReference type="SMART" id="SM00176">
    <property type="entry name" value="RAN"/>
    <property type="match status" value="1"/>
</dbReference>
<feature type="compositionally biased region" description="Polar residues" evidence="3">
    <location>
        <begin position="213"/>
        <end position="224"/>
    </location>
</feature>
<dbReference type="SMART" id="SM00360">
    <property type="entry name" value="RRM"/>
    <property type="match status" value="1"/>
</dbReference>
<keyword evidence="2" id="KW-0694">RNA-binding</keyword>